<organism evidence="2 3">
    <name type="scientific">Tigriopus californicus</name>
    <name type="common">Marine copepod</name>
    <dbReference type="NCBI Taxonomy" id="6832"/>
    <lineage>
        <taxon>Eukaryota</taxon>
        <taxon>Metazoa</taxon>
        <taxon>Ecdysozoa</taxon>
        <taxon>Arthropoda</taxon>
        <taxon>Crustacea</taxon>
        <taxon>Multicrustacea</taxon>
        <taxon>Hexanauplia</taxon>
        <taxon>Copepoda</taxon>
        <taxon>Harpacticoida</taxon>
        <taxon>Harpacticidae</taxon>
        <taxon>Tigriopus</taxon>
    </lineage>
</organism>
<accession>A0A553NMH3</accession>
<feature type="non-terminal residue" evidence="2">
    <location>
        <position position="266"/>
    </location>
</feature>
<evidence type="ECO:0000256" key="1">
    <source>
        <dbReference type="SAM" id="SignalP"/>
    </source>
</evidence>
<feature type="signal peptide" evidence="1">
    <location>
        <begin position="1"/>
        <end position="23"/>
    </location>
</feature>
<keyword evidence="3" id="KW-1185">Reference proteome</keyword>
<gene>
    <name evidence="2" type="ORF">TCAL_16462</name>
</gene>
<feature type="chain" id="PRO_5021830743" evidence="1">
    <location>
        <begin position="24"/>
        <end position="266"/>
    </location>
</feature>
<keyword evidence="1" id="KW-0732">Signal</keyword>
<proteinExistence type="predicted"/>
<evidence type="ECO:0000313" key="2">
    <source>
        <dbReference type="EMBL" id="TRY66636.1"/>
    </source>
</evidence>
<name>A0A553NMH3_TIGCA</name>
<comment type="caution">
    <text evidence="2">The sequence shown here is derived from an EMBL/GenBank/DDBJ whole genome shotgun (WGS) entry which is preliminary data.</text>
</comment>
<dbReference type="EMBL" id="VCGU01000026">
    <property type="protein sequence ID" value="TRY66636.1"/>
    <property type="molecule type" value="Genomic_DNA"/>
</dbReference>
<dbReference type="Proteomes" id="UP000318571">
    <property type="component" value="Unassembled WGS sequence"/>
</dbReference>
<sequence>METRSSALQMVILLLSSVNSVYPSQELFPSSFYCGDEELYCPKLVANGACLGLYQTPEGVTQFEPQLAIQTVLKCRQSCKEYWDIHQDKVEPTYRNLFHQIGGTNNVIKDYFGFEHNICDPSRHQTFHSRYTLLTSSFNAWTKNMTGAIHKNSAFRPQKAKVPPQIYAIVKGYHDELKENIPVRANCSHRTFDCFEINYTDDEECQIKEITKMTIHHLSVEDRAMIALMLEPELERLTGKNLTPALVSGMRRYLNDSFLPTHIDNT</sequence>
<evidence type="ECO:0000313" key="3">
    <source>
        <dbReference type="Proteomes" id="UP000318571"/>
    </source>
</evidence>
<protein>
    <submittedName>
        <fullName evidence="2">Uncharacterized protein</fullName>
    </submittedName>
</protein>
<reference evidence="2 3" key="1">
    <citation type="journal article" date="2018" name="Nat. Ecol. Evol.">
        <title>Genomic signatures of mitonuclear coevolution across populations of Tigriopus californicus.</title>
        <authorList>
            <person name="Barreto F.S."/>
            <person name="Watson E.T."/>
            <person name="Lima T.G."/>
            <person name="Willett C.S."/>
            <person name="Edmands S."/>
            <person name="Li W."/>
            <person name="Burton R.S."/>
        </authorList>
    </citation>
    <scope>NUCLEOTIDE SEQUENCE [LARGE SCALE GENOMIC DNA]</scope>
    <source>
        <strain evidence="2 3">San Diego</strain>
    </source>
</reference>
<dbReference type="AlphaFoldDB" id="A0A553NMH3"/>